<name>A0AAI8Z7U6_9PEZI</name>
<evidence type="ECO:0000256" key="5">
    <source>
        <dbReference type="ARBA" id="ARBA00022989"/>
    </source>
</evidence>
<keyword evidence="11" id="KW-1185">Reference proteome</keyword>
<dbReference type="InterPro" id="IPR020846">
    <property type="entry name" value="MFS_dom"/>
</dbReference>
<keyword evidence="6 8" id="KW-0472">Membrane</keyword>
<keyword evidence="5 8" id="KW-1133">Transmembrane helix</keyword>
<feature type="transmembrane region" description="Helical" evidence="8">
    <location>
        <begin position="129"/>
        <end position="148"/>
    </location>
</feature>
<dbReference type="EMBL" id="CAVMBE010000102">
    <property type="protein sequence ID" value="CAK4034069.1"/>
    <property type="molecule type" value="Genomic_DNA"/>
</dbReference>
<evidence type="ECO:0000256" key="4">
    <source>
        <dbReference type="ARBA" id="ARBA00022692"/>
    </source>
</evidence>
<feature type="domain" description="Major facilitator superfamily (MFS) profile" evidence="9">
    <location>
        <begin position="63"/>
        <end position="526"/>
    </location>
</feature>
<evidence type="ECO:0000313" key="11">
    <source>
        <dbReference type="Proteomes" id="UP001296104"/>
    </source>
</evidence>
<sequence length="531" mass="58184">MAELDDKTKSPPTYQATLPHDVDDTSSLGKGDMLGQEHLDPVLNAKMHLVNNAIDEIGMTRYQWKLFVLNGFGYAVDSLMLLIQSITAGQAAYEFNPSYKNGLTIAAYVGMLVGALFWGVSADIIGRKFAFNVSLLISAVFCIVAGAAPNWIVLGLFVCLSAFGSGGNLVLDTAVFLEYLPSKDQWLLTLMAAWWGVGQLIAGLFAWAYLPNYSCDGYPSETGVPCNWQTNPGWRYVWFSNGSLVLVMSLLRITVIKLRETPKFLLGEGRDEECVDTLQYIAKKYNRPCSLTIERLQACGVTGAATGQRRGSSGAHAERRFSFKEVGVHLKGLFASRKMGLSTSLIWFSWLLIGLAYPLFNVFLPTYLETRGAALGGLSDNEKWRNYAIANFCGIPSPILAGYMCRYKIFWGRRGTMIIGALVTMVFFFAYTQVRNNAQNLGFTAAINFCLNIYYGTLYAYTPEVLPSAHRGTGNGISIGLNRIMGIMSAVIATCANTATAVPIYICASLYIVMALTAAAFPFEPMGNRSS</sequence>
<evidence type="ECO:0000259" key="9">
    <source>
        <dbReference type="PROSITE" id="PS50850"/>
    </source>
</evidence>
<dbReference type="AlphaFoldDB" id="A0AAI8Z7U6"/>
<evidence type="ECO:0000313" key="10">
    <source>
        <dbReference type="EMBL" id="CAK4034069.1"/>
    </source>
</evidence>
<comment type="caution">
    <text evidence="10">The sequence shown here is derived from an EMBL/GenBank/DDBJ whole genome shotgun (WGS) entry which is preliminary data.</text>
</comment>
<dbReference type="GO" id="GO:0016020">
    <property type="term" value="C:membrane"/>
    <property type="evidence" value="ECO:0007669"/>
    <property type="project" value="UniProtKB-SubCell"/>
</dbReference>
<dbReference type="Proteomes" id="UP001296104">
    <property type="component" value="Unassembled WGS sequence"/>
</dbReference>
<accession>A0AAI8Z7U6</accession>
<evidence type="ECO:0000256" key="1">
    <source>
        <dbReference type="ARBA" id="ARBA00004141"/>
    </source>
</evidence>
<comment type="subcellular location">
    <subcellularLocation>
        <location evidence="1">Membrane</location>
        <topology evidence="1">Multi-pass membrane protein</topology>
    </subcellularLocation>
</comment>
<dbReference type="Gene3D" id="1.20.1250.20">
    <property type="entry name" value="MFS general substrate transporter like domains"/>
    <property type="match status" value="1"/>
</dbReference>
<dbReference type="CDD" id="cd17316">
    <property type="entry name" value="MFS_SV2_like"/>
    <property type="match status" value="1"/>
</dbReference>
<feature type="transmembrane region" description="Helical" evidence="8">
    <location>
        <begin position="105"/>
        <end position="122"/>
    </location>
</feature>
<organism evidence="10 11">
    <name type="scientific">Lecanosticta acicola</name>
    <dbReference type="NCBI Taxonomy" id="111012"/>
    <lineage>
        <taxon>Eukaryota</taxon>
        <taxon>Fungi</taxon>
        <taxon>Dikarya</taxon>
        <taxon>Ascomycota</taxon>
        <taxon>Pezizomycotina</taxon>
        <taxon>Dothideomycetes</taxon>
        <taxon>Dothideomycetidae</taxon>
        <taxon>Mycosphaerellales</taxon>
        <taxon>Mycosphaerellaceae</taxon>
        <taxon>Lecanosticta</taxon>
    </lineage>
</organism>
<feature type="region of interest" description="Disordered" evidence="7">
    <location>
        <begin position="1"/>
        <end position="25"/>
    </location>
</feature>
<keyword evidence="3" id="KW-0813">Transport</keyword>
<dbReference type="Pfam" id="PF07690">
    <property type="entry name" value="MFS_1"/>
    <property type="match status" value="1"/>
</dbReference>
<keyword evidence="4 8" id="KW-0812">Transmembrane</keyword>
<feature type="transmembrane region" description="Helical" evidence="8">
    <location>
        <begin position="473"/>
        <end position="496"/>
    </location>
</feature>
<feature type="transmembrane region" description="Helical" evidence="8">
    <location>
        <begin position="415"/>
        <end position="434"/>
    </location>
</feature>
<feature type="transmembrane region" description="Helical" evidence="8">
    <location>
        <begin position="154"/>
        <end position="180"/>
    </location>
</feature>
<dbReference type="FunFam" id="1.20.1250.20:FF:000171">
    <property type="entry name" value="MFS general substrate transporter"/>
    <property type="match status" value="1"/>
</dbReference>
<dbReference type="PROSITE" id="PS50850">
    <property type="entry name" value="MFS"/>
    <property type="match status" value="1"/>
</dbReference>
<dbReference type="SUPFAM" id="SSF103473">
    <property type="entry name" value="MFS general substrate transporter"/>
    <property type="match status" value="1"/>
</dbReference>
<dbReference type="PANTHER" id="PTHR23511">
    <property type="entry name" value="SYNAPTIC VESICLE GLYCOPROTEIN 2"/>
    <property type="match status" value="1"/>
</dbReference>
<protein>
    <submittedName>
        <fullName evidence="10">MFS-type transporter</fullName>
    </submittedName>
</protein>
<feature type="transmembrane region" description="Helical" evidence="8">
    <location>
        <begin position="345"/>
        <end position="364"/>
    </location>
</feature>
<evidence type="ECO:0000256" key="2">
    <source>
        <dbReference type="ARBA" id="ARBA00008335"/>
    </source>
</evidence>
<dbReference type="PANTHER" id="PTHR23511:SF4">
    <property type="entry name" value="MAJOR FACILITATOR SUPERFAMILY (MFS) PROFILE DOMAIN-CONTAINING PROTEIN"/>
    <property type="match status" value="1"/>
</dbReference>
<dbReference type="InterPro" id="IPR036259">
    <property type="entry name" value="MFS_trans_sf"/>
</dbReference>
<gene>
    <name evidence="10" type="ORF">LECACI_7A009227</name>
</gene>
<feature type="transmembrane region" description="Helical" evidence="8">
    <location>
        <begin position="187"/>
        <end position="210"/>
    </location>
</feature>
<dbReference type="InterPro" id="IPR011701">
    <property type="entry name" value="MFS"/>
</dbReference>
<reference evidence="10" key="1">
    <citation type="submission" date="2023-11" db="EMBL/GenBank/DDBJ databases">
        <authorList>
            <person name="Alioto T."/>
            <person name="Alioto T."/>
            <person name="Gomez Garrido J."/>
        </authorList>
    </citation>
    <scope>NUCLEOTIDE SEQUENCE</scope>
</reference>
<dbReference type="GO" id="GO:0022857">
    <property type="term" value="F:transmembrane transporter activity"/>
    <property type="evidence" value="ECO:0007669"/>
    <property type="project" value="InterPro"/>
</dbReference>
<feature type="transmembrane region" description="Helical" evidence="8">
    <location>
        <begin position="502"/>
        <end position="523"/>
    </location>
</feature>
<comment type="similarity">
    <text evidence="2">Belongs to the major facilitator superfamily.</text>
</comment>
<evidence type="ECO:0000256" key="6">
    <source>
        <dbReference type="ARBA" id="ARBA00023136"/>
    </source>
</evidence>
<feature type="transmembrane region" description="Helical" evidence="8">
    <location>
        <begin position="440"/>
        <end position="461"/>
    </location>
</feature>
<feature type="transmembrane region" description="Helical" evidence="8">
    <location>
        <begin position="236"/>
        <end position="255"/>
    </location>
</feature>
<evidence type="ECO:0000256" key="3">
    <source>
        <dbReference type="ARBA" id="ARBA00022448"/>
    </source>
</evidence>
<feature type="transmembrane region" description="Helical" evidence="8">
    <location>
        <begin position="67"/>
        <end position="93"/>
    </location>
</feature>
<evidence type="ECO:0000256" key="8">
    <source>
        <dbReference type="SAM" id="Phobius"/>
    </source>
</evidence>
<evidence type="ECO:0000256" key="7">
    <source>
        <dbReference type="SAM" id="MobiDB-lite"/>
    </source>
</evidence>
<proteinExistence type="inferred from homology"/>